<dbReference type="AlphaFoldDB" id="A0A814IN75"/>
<dbReference type="Proteomes" id="UP000663855">
    <property type="component" value="Unassembled WGS sequence"/>
</dbReference>
<dbReference type="EMBL" id="CAJNOV010000484">
    <property type="protein sequence ID" value="CAF1024977.1"/>
    <property type="molecule type" value="Genomic_DNA"/>
</dbReference>
<comment type="caution">
    <text evidence="1">The sequence shown here is derived from an EMBL/GenBank/DDBJ whole genome shotgun (WGS) entry which is preliminary data.</text>
</comment>
<reference evidence="1" key="1">
    <citation type="submission" date="2021-02" db="EMBL/GenBank/DDBJ databases">
        <authorList>
            <person name="Nowell W R."/>
        </authorList>
    </citation>
    <scope>NUCLEOTIDE SEQUENCE</scope>
</reference>
<organism evidence="1 2">
    <name type="scientific">Rotaria magnacalcarata</name>
    <dbReference type="NCBI Taxonomy" id="392030"/>
    <lineage>
        <taxon>Eukaryota</taxon>
        <taxon>Metazoa</taxon>
        <taxon>Spiralia</taxon>
        <taxon>Gnathifera</taxon>
        <taxon>Rotifera</taxon>
        <taxon>Eurotatoria</taxon>
        <taxon>Bdelloidea</taxon>
        <taxon>Philodinida</taxon>
        <taxon>Philodinidae</taxon>
        <taxon>Rotaria</taxon>
    </lineage>
</organism>
<protein>
    <submittedName>
        <fullName evidence="1">Uncharacterized protein</fullName>
    </submittedName>
</protein>
<evidence type="ECO:0000313" key="1">
    <source>
        <dbReference type="EMBL" id="CAF1024977.1"/>
    </source>
</evidence>
<dbReference type="SUPFAM" id="SSF56399">
    <property type="entry name" value="ADP-ribosylation"/>
    <property type="match status" value="1"/>
</dbReference>
<proteinExistence type="predicted"/>
<accession>A0A814IN75</accession>
<gene>
    <name evidence="1" type="ORF">CJN711_LOCUS3508</name>
</gene>
<name>A0A814IN75_9BILA</name>
<sequence>MELNAITTPRIRRRYADDSIIVYLDILIDEVNLAQLSHFGFSIKPFTDQNECIDFITHLQDQKVFCFIIDQLVENNILFLSHWPLVASIYVICTDKQFHKHWTKDYPKIRGASGDLLLLTEALKRNLQMVYRNATPVTILAPVTSSEPINNLNSMFMYCELLKETFLEMNYGEQAKCALIDYCKCEYADNEATLRVIDEFDRDYAKYSPTWWYTRDSFVYRMLNKALRTHDLEVINKFGFFIKDLHHQLKNLHRTLSSGNFTVYRGQR</sequence>
<evidence type="ECO:0000313" key="2">
    <source>
        <dbReference type="Proteomes" id="UP000663855"/>
    </source>
</evidence>